<dbReference type="AlphaFoldDB" id="A0A7W7U346"/>
<organism evidence="1 2">
    <name type="scientific">Streptomyces nymphaeiformis</name>
    <dbReference type="NCBI Taxonomy" id="2663842"/>
    <lineage>
        <taxon>Bacteria</taxon>
        <taxon>Bacillati</taxon>
        <taxon>Actinomycetota</taxon>
        <taxon>Actinomycetes</taxon>
        <taxon>Kitasatosporales</taxon>
        <taxon>Streptomycetaceae</taxon>
        <taxon>Streptomyces</taxon>
    </lineage>
</organism>
<gene>
    <name evidence="1" type="ORF">GGE06_005106</name>
</gene>
<proteinExistence type="predicted"/>
<accession>A0A7W7U346</accession>
<sequence length="128" mass="13932">MAQPTAAVVAVSEMAVVRALELAGNRLMGRNGRSDRGTLQRMASWDRHSFFRVTGEGADRVLVGVWEAPAARGVPEELLRVLDAYVRLLLASGHSLHRSDLVQTLSRMPQQVVLPWEADESSAASVTP</sequence>
<evidence type="ECO:0000313" key="1">
    <source>
        <dbReference type="EMBL" id="MBB4984160.1"/>
    </source>
</evidence>
<dbReference type="Proteomes" id="UP000582643">
    <property type="component" value="Unassembled WGS sequence"/>
</dbReference>
<dbReference type="RefSeq" id="WP_184931804.1">
    <property type="nucleotide sequence ID" value="NZ_JACHJY010000007.1"/>
</dbReference>
<dbReference type="EMBL" id="JACHJY010000007">
    <property type="protein sequence ID" value="MBB4984160.1"/>
    <property type="molecule type" value="Genomic_DNA"/>
</dbReference>
<protein>
    <submittedName>
        <fullName evidence="1">Uncharacterized protein</fullName>
    </submittedName>
</protein>
<comment type="caution">
    <text evidence="1">The sequence shown here is derived from an EMBL/GenBank/DDBJ whole genome shotgun (WGS) entry which is preliminary data.</text>
</comment>
<name>A0A7W7U346_9ACTN</name>
<keyword evidence="2" id="KW-1185">Reference proteome</keyword>
<evidence type="ECO:0000313" key="2">
    <source>
        <dbReference type="Proteomes" id="UP000582643"/>
    </source>
</evidence>
<reference evidence="1 2" key="1">
    <citation type="submission" date="2020-08" db="EMBL/GenBank/DDBJ databases">
        <title>Genomic Encyclopedia of Type Strains, Phase III (KMG-III): the genomes of soil and plant-associated and newly described type strains.</title>
        <authorList>
            <person name="Whitman W."/>
        </authorList>
    </citation>
    <scope>NUCLEOTIDE SEQUENCE [LARGE SCALE GENOMIC DNA]</scope>
    <source>
        <strain evidence="1 2">SFB5A</strain>
    </source>
</reference>